<dbReference type="InParanoid" id="I7MM29"/>
<dbReference type="Proteomes" id="UP000009168">
    <property type="component" value="Unassembled WGS sequence"/>
</dbReference>
<dbReference type="EMBL" id="GG662471">
    <property type="protein sequence ID" value="EAS03857.2"/>
    <property type="molecule type" value="Genomic_DNA"/>
</dbReference>
<proteinExistence type="predicted"/>
<evidence type="ECO:0000259" key="1">
    <source>
        <dbReference type="Pfam" id="PF02317"/>
    </source>
</evidence>
<dbReference type="Gene3D" id="1.10.1040.10">
    <property type="entry name" value="N-(1-d-carboxylethyl)-l-norvaline Dehydrogenase, domain 2"/>
    <property type="match status" value="1"/>
</dbReference>
<dbReference type="KEGG" id="tet:TTHERM_00659010"/>
<accession>I7MM29</accession>
<dbReference type="GO" id="GO:0016491">
    <property type="term" value="F:oxidoreductase activity"/>
    <property type="evidence" value="ECO:0007669"/>
    <property type="project" value="InterPro"/>
</dbReference>
<dbReference type="InterPro" id="IPR008927">
    <property type="entry name" value="6-PGluconate_DH-like_C_sf"/>
</dbReference>
<dbReference type="Gene3D" id="3.40.50.720">
    <property type="entry name" value="NAD(P)-binding Rossmann-like Domain"/>
    <property type="match status" value="1"/>
</dbReference>
<dbReference type="InterPro" id="IPR013328">
    <property type="entry name" value="6PGD_dom2"/>
</dbReference>
<dbReference type="AlphaFoldDB" id="I7MM29"/>
<dbReference type="PANTHER" id="PTHR38015:SF1">
    <property type="entry name" value="OPINE DEHYDROGENASE DOMAIN-CONTAINING PROTEIN"/>
    <property type="match status" value="1"/>
</dbReference>
<reference evidence="3" key="1">
    <citation type="journal article" date="2006" name="PLoS Biol.">
        <title>Macronuclear genome sequence of the ciliate Tetrahymena thermophila, a model eukaryote.</title>
        <authorList>
            <person name="Eisen J.A."/>
            <person name="Coyne R.S."/>
            <person name="Wu M."/>
            <person name="Wu D."/>
            <person name="Thiagarajan M."/>
            <person name="Wortman J.R."/>
            <person name="Badger J.H."/>
            <person name="Ren Q."/>
            <person name="Amedeo P."/>
            <person name="Jones K.M."/>
            <person name="Tallon L.J."/>
            <person name="Delcher A.L."/>
            <person name="Salzberg S.L."/>
            <person name="Silva J.C."/>
            <person name="Haas B.J."/>
            <person name="Majoros W.H."/>
            <person name="Farzad M."/>
            <person name="Carlton J.M."/>
            <person name="Smith R.K. Jr."/>
            <person name="Garg J."/>
            <person name="Pearlman R.E."/>
            <person name="Karrer K.M."/>
            <person name="Sun L."/>
            <person name="Manning G."/>
            <person name="Elde N.C."/>
            <person name="Turkewitz A.P."/>
            <person name="Asai D.J."/>
            <person name="Wilkes D.E."/>
            <person name="Wang Y."/>
            <person name="Cai H."/>
            <person name="Collins K."/>
            <person name="Stewart B.A."/>
            <person name="Lee S.R."/>
            <person name="Wilamowska K."/>
            <person name="Weinberg Z."/>
            <person name="Ruzzo W.L."/>
            <person name="Wloga D."/>
            <person name="Gaertig J."/>
            <person name="Frankel J."/>
            <person name="Tsao C.-C."/>
            <person name="Gorovsky M.A."/>
            <person name="Keeling P.J."/>
            <person name="Waller R.F."/>
            <person name="Patron N.J."/>
            <person name="Cherry J.M."/>
            <person name="Stover N.A."/>
            <person name="Krieger C.J."/>
            <person name="del Toro C."/>
            <person name="Ryder H.F."/>
            <person name="Williamson S.C."/>
            <person name="Barbeau R.A."/>
            <person name="Hamilton E.P."/>
            <person name="Orias E."/>
        </authorList>
    </citation>
    <scope>NUCLEOTIDE SEQUENCE [LARGE SCALE GENOMIC DNA]</scope>
    <source>
        <strain evidence="3">SB210</strain>
    </source>
</reference>
<evidence type="ECO:0000313" key="2">
    <source>
        <dbReference type="EMBL" id="EAS03857.2"/>
    </source>
</evidence>
<protein>
    <submittedName>
        <fullName evidence="2">NAD/NADP octopine/nopaline dehydrogenase, alpha-helical domain protein</fullName>
    </submittedName>
</protein>
<dbReference type="OrthoDB" id="6058913at2759"/>
<dbReference type="InterPro" id="IPR003421">
    <property type="entry name" value="Opine_DH"/>
</dbReference>
<feature type="domain" description="Opine dehydrogenase" evidence="1">
    <location>
        <begin position="190"/>
        <end position="359"/>
    </location>
</feature>
<dbReference type="RefSeq" id="XP_001024102.2">
    <property type="nucleotide sequence ID" value="XM_001024102.3"/>
</dbReference>
<organism evidence="2 3">
    <name type="scientific">Tetrahymena thermophila (strain SB210)</name>
    <dbReference type="NCBI Taxonomy" id="312017"/>
    <lineage>
        <taxon>Eukaryota</taxon>
        <taxon>Sar</taxon>
        <taxon>Alveolata</taxon>
        <taxon>Ciliophora</taxon>
        <taxon>Intramacronucleata</taxon>
        <taxon>Oligohymenophorea</taxon>
        <taxon>Hymenostomatida</taxon>
        <taxon>Tetrahymenina</taxon>
        <taxon>Tetrahymenidae</taxon>
        <taxon>Tetrahymena</taxon>
    </lineage>
</organism>
<keyword evidence="3" id="KW-1185">Reference proteome</keyword>
<dbReference type="InterPro" id="IPR051729">
    <property type="entry name" value="Opine/Lysopine_DH"/>
</dbReference>
<sequence>MSTGKVIEVTICGGGNGTHASAAVISRTKEFKVNVFTRRPKEWSKNLVGITKGSSWESRGNYVANLNNITNNPSEISTTDVWIISGPAHIHYGLLKSIAPYVKPGAFVGTLFAQGGFEWMCREVFGQRLSQLTMFGLFNIPFICKSDEYGKSVRIIGPKDQLLVAIEPATRMTETVKLIEKMWTIPTVTLPNFLTLTLTPSNQIIHPARIYGVFQNWDGKTPYDPKSIPLFYEDMDEYSAHQLELLDSEIQLIKEGIMGKYPQYDLTYVLPLRQRIIKQYGKQVSDPTNMYTTFRTNQGYKTVRIPVKEVQGGVIPNIDGRIFWEDVPYGLMILRQIADFVGVHTPNINRMIRWHQQFMNKQYILPNDELNQSLLAETGVPSRYGITNLDQLIGRHSTSHPTQSRL</sequence>
<dbReference type="SUPFAM" id="SSF48179">
    <property type="entry name" value="6-phosphogluconate dehydrogenase C-terminal domain-like"/>
    <property type="match status" value="1"/>
</dbReference>
<gene>
    <name evidence="2" type="ORF">TTHERM_00659010</name>
</gene>
<name>I7MM29_TETTS</name>
<dbReference type="eggNOG" id="ENOG502RB5S">
    <property type="taxonomic scope" value="Eukaryota"/>
</dbReference>
<dbReference type="PANTHER" id="PTHR38015">
    <property type="entry name" value="BLR6086 PROTEIN"/>
    <property type="match status" value="1"/>
</dbReference>
<evidence type="ECO:0000313" key="3">
    <source>
        <dbReference type="Proteomes" id="UP000009168"/>
    </source>
</evidence>
<dbReference type="Pfam" id="PF02317">
    <property type="entry name" value="Octopine_DH"/>
    <property type="match status" value="1"/>
</dbReference>
<dbReference type="GeneID" id="7830191"/>